<evidence type="ECO:0000313" key="3">
    <source>
        <dbReference type="Proteomes" id="UP000324222"/>
    </source>
</evidence>
<accession>A0A5B7DDD6</accession>
<sequence length="109" mass="12131">MCDVIWRHRCGGEGRQPRLGVTPRDSTARNLGCGTVASPRPGGTLVSLHLKARYSAARRESCVLRHRQMEGEVGLIMSPRLAVYHLGSSTARHEHHKRARSPRLQQNVS</sequence>
<feature type="region of interest" description="Disordered" evidence="1">
    <location>
        <begin position="87"/>
        <end position="109"/>
    </location>
</feature>
<protein>
    <submittedName>
        <fullName evidence="2">Uncharacterized protein</fullName>
    </submittedName>
</protein>
<name>A0A5B7DDD6_PORTR</name>
<gene>
    <name evidence="2" type="ORF">E2C01_012346</name>
</gene>
<evidence type="ECO:0000256" key="1">
    <source>
        <dbReference type="SAM" id="MobiDB-lite"/>
    </source>
</evidence>
<proteinExistence type="predicted"/>
<dbReference type="AlphaFoldDB" id="A0A5B7DDD6"/>
<dbReference type="EMBL" id="VSRR010000769">
    <property type="protein sequence ID" value="MPC19432.1"/>
    <property type="molecule type" value="Genomic_DNA"/>
</dbReference>
<reference evidence="2 3" key="1">
    <citation type="submission" date="2019-05" db="EMBL/GenBank/DDBJ databases">
        <title>Another draft genome of Portunus trituberculatus and its Hox gene families provides insights of decapod evolution.</title>
        <authorList>
            <person name="Jeong J.-H."/>
            <person name="Song I."/>
            <person name="Kim S."/>
            <person name="Choi T."/>
            <person name="Kim D."/>
            <person name="Ryu S."/>
            <person name="Kim W."/>
        </authorList>
    </citation>
    <scope>NUCLEOTIDE SEQUENCE [LARGE SCALE GENOMIC DNA]</scope>
    <source>
        <tissue evidence="2">Muscle</tissue>
    </source>
</reference>
<comment type="caution">
    <text evidence="2">The sequence shown here is derived from an EMBL/GenBank/DDBJ whole genome shotgun (WGS) entry which is preliminary data.</text>
</comment>
<organism evidence="2 3">
    <name type="scientific">Portunus trituberculatus</name>
    <name type="common">Swimming crab</name>
    <name type="synonym">Neptunus trituberculatus</name>
    <dbReference type="NCBI Taxonomy" id="210409"/>
    <lineage>
        <taxon>Eukaryota</taxon>
        <taxon>Metazoa</taxon>
        <taxon>Ecdysozoa</taxon>
        <taxon>Arthropoda</taxon>
        <taxon>Crustacea</taxon>
        <taxon>Multicrustacea</taxon>
        <taxon>Malacostraca</taxon>
        <taxon>Eumalacostraca</taxon>
        <taxon>Eucarida</taxon>
        <taxon>Decapoda</taxon>
        <taxon>Pleocyemata</taxon>
        <taxon>Brachyura</taxon>
        <taxon>Eubrachyura</taxon>
        <taxon>Portunoidea</taxon>
        <taxon>Portunidae</taxon>
        <taxon>Portuninae</taxon>
        <taxon>Portunus</taxon>
    </lineage>
</organism>
<keyword evidence="3" id="KW-1185">Reference proteome</keyword>
<evidence type="ECO:0000313" key="2">
    <source>
        <dbReference type="EMBL" id="MPC19432.1"/>
    </source>
</evidence>
<dbReference type="Proteomes" id="UP000324222">
    <property type="component" value="Unassembled WGS sequence"/>
</dbReference>